<keyword evidence="2" id="KW-1185">Reference proteome</keyword>
<dbReference type="AlphaFoldDB" id="A0A8J3PJ50"/>
<evidence type="ECO:0008006" key="3">
    <source>
        <dbReference type="Google" id="ProtNLM"/>
    </source>
</evidence>
<organism evidence="1 2">
    <name type="scientific">Planosporangium flavigriseum</name>
    <dbReference type="NCBI Taxonomy" id="373681"/>
    <lineage>
        <taxon>Bacteria</taxon>
        <taxon>Bacillati</taxon>
        <taxon>Actinomycetota</taxon>
        <taxon>Actinomycetes</taxon>
        <taxon>Micromonosporales</taxon>
        <taxon>Micromonosporaceae</taxon>
        <taxon>Planosporangium</taxon>
    </lineage>
</organism>
<dbReference type="Proteomes" id="UP000653674">
    <property type="component" value="Unassembled WGS sequence"/>
</dbReference>
<reference evidence="1" key="1">
    <citation type="submission" date="2021-01" db="EMBL/GenBank/DDBJ databases">
        <title>Whole genome shotgun sequence of Planosporangium flavigriseum NBRC 105377.</title>
        <authorList>
            <person name="Komaki H."/>
            <person name="Tamura T."/>
        </authorList>
    </citation>
    <scope>NUCLEOTIDE SEQUENCE</scope>
    <source>
        <strain evidence="1">NBRC 105377</strain>
    </source>
</reference>
<proteinExistence type="predicted"/>
<evidence type="ECO:0000313" key="2">
    <source>
        <dbReference type="Proteomes" id="UP000653674"/>
    </source>
</evidence>
<gene>
    <name evidence="1" type="ORF">Pfl04_03300</name>
</gene>
<dbReference type="EMBL" id="BONU01000002">
    <property type="protein sequence ID" value="GIG71926.1"/>
    <property type="molecule type" value="Genomic_DNA"/>
</dbReference>
<protein>
    <recommendedName>
        <fullName evidence="3">Nuclease-related domain-containing protein</fullName>
    </recommendedName>
</protein>
<accession>A0A8J3PJ50</accession>
<comment type="caution">
    <text evidence="1">The sequence shown here is derived from an EMBL/GenBank/DDBJ whole genome shotgun (WGS) entry which is preliminary data.</text>
</comment>
<name>A0A8J3PJ50_9ACTN</name>
<sequence length="229" mass="24750">MSSFLHAGDGPDLRSAAEGYASATPLVEIRPSPLEWIRSRRAERESRRAELARQRTAQGLETLGGGWRVLDLQPTAGSDAMSFLAVGPGGIFAVVVKNHGRSRVSFAGDVVQIDGRRPKCVQEVRRIARLTATALSRIAGVSVPVMPVLAFAGSGMISVYGMPKGVIISSYEELGRVLNARGHRLAPGTVDKLYALAADPATWINAPYVPLAERYRWYPEGDNSVDKRP</sequence>
<evidence type="ECO:0000313" key="1">
    <source>
        <dbReference type="EMBL" id="GIG71926.1"/>
    </source>
</evidence>
<dbReference type="RefSeq" id="WP_239075246.1">
    <property type="nucleotide sequence ID" value="NZ_BAAAQJ010000008.1"/>
</dbReference>